<organism evidence="2 3">
    <name type="scientific">Candidatus Borkfalkia faecipullorum</name>
    <dbReference type="NCBI Taxonomy" id="2838510"/>
    <lineage>
        <taxon>Bacteria</taxon>
        <taxon>Bacillati</taxon>
        <taxon>Bacillota</taxon>
        <taxon>Clostridia</taxon>
        <taxon>Christensenellales</taxon>
        <taxon>Christensenellaceae</taxon>
        <taxon>Candidatus Borkfalkia</taxon>
    </lineage>
</organism>
<dbReference type="InterPro" id="IPR013022">
    <property type="entry name" value="Xyl_isomerase-like_TIM-brl"/>
</dbReference>
<evidence type="ECO:0000313" key="2">
    <source>
        <dbReference type="EMBL" id="HIX07493.1"/>
    </source>
</evidence>
<gene>
    <name evidence="2" type="ORF">H9741_03405</name>
</gene>
<dbReference type="Gene3D" id="3.20.20.150">
    <property type="entry name" value="Divalent-metal-dependent TIM barrel enzymes"/>
    <property type="match status" value="1"/>
</dbReference>
<dbReference type="InterPro" id="IPR036237">
    <property type="entry name" value="Xyl_isomerase-like_sf"/>
</dbReference>
<reference evidence="2" key="1">
    <citation type="journal article" date="2021" name="PeerJ">
        <title>Extensive microbial diversity within the chicken gut microbiome revealed by metagenomics and culture.</title>
        <authorList>
            <person name="Gilroy R."/>
            <person name="Ravi A."/>
            <person name="Getino M."/>
            <person name="Pursley I."/>
            <person name="Horton D.L."/>
            <person name="Alikhan N.F."/>
            <person name="Baker D."/>
            <person name="Gharbi K."/>
            <person name="Hall N."/>
            <person name="Watson M."/>
            <person name="Adriaenssens E.M."/>
            <person name="Foster-Nyarko E."/>
            <person name="Jarju S."/>
            <person name="Secka A."/>
            <person name="Antonio M."/>
            <person name="Oren A."/>
            <person name="Chaudhuri R.R."/>
            <person name="La Ragione R."/>
            <person name="Hildebrand F."/>
            <person name="Pallen M.J."/>
        </authorList>
    </citation>
    <scope>NUCLEOTIDE SEQUENCE</scope>
    <source>
        <strain evidence="2">811</strain>
    </source>
</reference>
<dbReference type="GO" id="GO:0016853">
    <property type="term" value="F:isomerase activity"/>
    <property type="evidence" value="ECO:0007669"/>
    <property type="project" value="UniProtKB-KW"/>
</dbReference>
<name>A0A9D2AF42_9FIRM</name>
<keyword evidence="2" id="KW-0413">Isomerase</keyword>
<accession>A0A9D2AF42</accession>
<dbReference type="AlphaFoldDB" id="A0A9D2AF42"/>
<dbReference type="InterPro" id="IPR050312">
    <property type="entry name" value="IolE/XylAMocC-like"/>
</dbReference>
<dbReference type="SUPFAM" id="SSF51658">
    <property type="entry name" value="Xylose isomerase-like"/>
    <property type="match status" value="1"/>
</dbReference>
<comment type="caution">
    <text evidence="2">The sequence shown here is derived from an EMBL/GenBank/DDBJ whole genome shotgun (WGS) entry which is preliminary data.</text>
</comment>
<protein>
    <submittedName>
        <fullName evidence="2">Sugar phosphate isomerase/epimerase</fullName>
    </submittedName>
</protein>
<sequence>MKISVVSSILGDYSLDESLKYLSSLGVDEFELGVGGYPGKAHADALVLSKDKAAREKLQETFAKYNMGISALSVHGNCVHPDKETAAKFEADFEAACVLAGQLGIDRLVTFSGCPGSDEGAKQPSWVTCAWPPEYPAVLEWQWEKVLIPYWKKAVKFAEDHGVKRIALEMHPGFCVYNPATCLRLRDAAGKLIGANIDPSHLYWQGMDILEVIRTLGEAKAIYYFHAKDTQMMEHNVRKNGVLDTKSFTLAADRSWVFRTLGYGHGSEQWKQIISMLKIMGYDDSVSIEHEDGLMSPKEGLEKAIAFLKTCVITQDNTNMWWA</sequence>
<feature type="domain" description="Xylose isomerase-like TIM barrel" evidence="1">
    <location>
        <begin position="20"/>
        <end position="311"/>
    </location>
</feature>
<reference evidence="2" key="2">
    <citation type="submission" date="2021-04" db="EMBL/GenBank/DDBJ databases">
        <authorList>
            <person name="Gilroy R."/>
        </authorList>
    </citation>
    <scope>NUCLEOTIDE SEQUENCE</scope>
    <source>
        <strain evidence="2">811</strain>
    </source>
</reference>
<dbReference type="PANTHER" id="PTHR12110">
    <property type="entry name" value="HYDROXYPYRUVATE ISOMERASE"/>
    <property type="match status" value="1"/>
</dbReference>
<evidence type="ECO:0000259" key="1">
    <source>
        <dbReference type="Pfam" id="PF01261"/>
    </source>
</evidence>
<dbReference type="Pfam" id="PF01261">
    <property type="entry name" value="AP_endonuc_2"/>
    <property type="match status" value="1"/>
</dbReference>
<evidence type="ECO:0000313" key="3">
    <source>
        <dbReference type="Proteomes" id="UP000824204"/>
    </source>
</evidence>
<dbReference type="EMBL" id="DXFX01000044">
    <property type="protein sequence ID" value="HIX07493.1"/>
    <property type="molecule type" value="Genomic_DNA"/>
</dbReference>
<dbReference type="Proteomes" id="UP000824204">
    <property type="component" value="Unassembled WGS sequence"/>
</dbReference>
<dbReference type="PANTHER" id="PTHR12110:SF21">
    <property type="entry name" value="XYLOSE ISOMERASE-LIKE TIM BARREL DOMAIN-CONTAINING PROTEIN"/>
    <property type="match status" value="1"/>
</dbReference>
<proteinExistence type="predicted"/>